<keyword evidence="2" id="KW-0677">Repeat</keyword>
<feature type="region of interest" description="Disordered" evidence="6">
    <location>
        <begin position="1"/>
        <end position="40"/>
    </location>
</feature>
<keyword evidence="1 5" id="KW-0479">Metal-binding</keyword>
<evidence type="ECO:0000313" key="9">
    <source>
        <dbReference type="Proteomes" id="UP000237144"/>
    </source>
</evidence>
<dbReference type="AlphaFoldDB" id="A0A2S5BH95"/>
<dbReference type="InterPro" id="IPR000571">
    <property type="entry name" value="Znf_CCCH"/>
</dbReference>
<keyword evidence="3 5" id="KW-0863">Zinc-finger</keyword>
<feature type="compositionally biased region" description="Low complexity" evidence="6">
    <location>
        <begin position="683"/>
        <end position="696"/>
    </location>
</feature>
<evidence type="ECO:0000256" key="4">
    <source>
        <dbReference type="ARBA" id="ARBA00022833"/>
    </source>
</evidence>
<feature type="region of interest" description="Disordered" evidence="6">
    <location>
        <begin position="69"/>
        <end position="149"/>
    </location>
</feature>
<dbReference type="EMBL" id="PJQD01000008">
    <property type="protein sequence ID" value="POY76132.1"/>
    <property type="molecule type" value="Genomic_DNA"/>
</dbReference>
<dbReference type="FunFam" id="4.10.1000.10:FF:000001">
    <property type="entry name" value="zinc finger CCCH domain-containing protein 15-like"/>
    <property type="match status" value="1"/>
</dbReference>
<dbReference type="PANTHER" id="PTHR12547:SF18">
    <property type="entry name" value="PROTEIN TIS11"/>
    <property type="match status" value="1"/>
</dbReference>
<evidence type="ECO:0000259" key="7">
    <source>
        <dbReference type="PROSITE" id="PS50103"/>
    </source>
</evidence>
<evidence type="ECO:0000256" key="3">
    <source>
        <dbReference type="ARBA" id="ARBA00022771"/>
    </source>
</evidence>
<dbReference type="Pfam" id="PF00642">
    <property type="entry name" value="zf-CCCH"/>
    <property type="match status" value="2"/>
</dbReference>
<dbReference type="PANTHER" id="PTHR12547">
    <property type="entry name" value="CCCH ZINC FINGER/TIS11-RELATED"/>
    <property type="match status" value="1"/>
</dbReference>
<feature type="zinc finger region" description="C3H1-type" evidence="5">
    <location>
        <begin position="602"/>
        <end position="630"/>
    </location>
</feature>
<feature type="region of interest" description="Disordered" evidence="6">
    <location>
        <begin position="221"/>
        <end position="248"/>
    </location>
</feature>
<proteinExistence type="predicted"/>
<feature type="compositionally biased region" description="Low complexity" evidence="6">
    <location>
        <begin position="221"/>
        <end position="237"/>
    </location>
</feature>
<dbReference type="Proteomes" id="UP000237144">
    <property type="component" value="Unassembled WGS sequence"/>
</dbReference>
<dbReference type="GO" id="GO:0003729">
    <property type="term" value="F:mRNA binding"/>
    <property type="evidence" value="ECO:0007669"/>
    <property type="project" value="InterPro"/>
</dbReference>
<evidence type="ECO:0000256" key="5">
    <source>
        <dbReference type="PROSITE-ProRule" id="PRU00723"/>
    </source>
</evidence>
<comment type="caution">
    <text evidence="8">The sequence shown here is derived from an EMBL/GenBank/DDBJ whole genome shotgun (WGS) entry which is preliminary data.</text>
</comment>
<evidence type="ECO:0000313" key="8">
    <source>
        <dbReference type="EMBL" id="POY76132.1"/>
    </source>
</evidence>
<protein>
    <recommendedName>
        <fullName evidence="7">C3H1-type domain-containing protein</fullName>
    </recommendedName>
</protein>
<sequence>MDSDTTCSTSPPPIAAAKHAPVWDHSHASDKLGRDSASFSEPTLEVSADFGCVGDAFAADETLKAKVTLAPSPAPGSRAHSPGPLAWSEPGWSPGGFHFAPTATDHAAEGTNAFPDPVDVAGGPGSRKSSLGSADLHDPVEPEGASTDLVRKLCDTPTLDAKPVRSKLAPTAAPFAPKSTFTLAPSLAPAAPVSPEATTTTRSRPFPLELITSASRARRTAAALASGKSSSSMTSPSDPFPPAHTPLEEHSQFDEEGRLISHGAKYTIADEILQLQSTPMSPSFGQATQTGPNEATYGPATHRYRADSEQAAFTYAIENWRNGQDVVPNHSLASERHGLEQIPFPFTVPPFALPSERGRSLSLASALHAQGPLRPALERSNTVAQLQSYFGPPSPAAHTTRAGPERYRSSSQVFDYALSSSQELSRTPSCASLTGSFTLPYPPLAHPEPFNLTPDDALYIGARDLFVESSCSSLVGAPTMQHLETMAAHFDQAMQTLNPLASLYGLSQDAANHLLADPASSGVNEVVLKVAAMRGRQQQMASVQRSAMGMPLPGPSPNNRKLNLYKTELCRSWEEKGSCRYGVKCQFAHGIHELREIARHPKFKSEICRTFWNQGSCPYGKRCCFIHAVPDANSTETAAYKTSAPSTRPVTPSRTQARMTSTAITGAPSRTFGPALSELIGSSGSAWSTQSSPSQQVRAEHDTFSTSALESSALFGLGLRERPGQAPPTYKDAPQSRLQRLAGLSAGPSSTSLSSLGSAFAAQTTTAAAPHARHDSAHSFFSNSSVSSAAAYSPLLARSGSTSSLSSVGGSPVLHRISKDWLSSPTHSTSTAHLDWPAVEELALDEPPYSAGAMLAQRFPRHA</sequence>
<dbReference type="Gene3D" id="4.10.1000.10">
    <property type="entry name" value="Zinc finger, CCCH-type"/>
    <property type="match status" value="2"/>
</dbReference>
<keyword evidence="4 5" id="KW-0862">Zinc</keyword>
<feature type="region of interest" description="Disordered" evidence="6">
    <location>
        <begin position="640"/>
        <end position="660"/>
    </location>
</feature>
<evidence type="ECO:0000256" key="1">
    <source>
        <dbReference type="ARBA" id="ARBA00022723"/>
    </source>
</evidence>
<name>A0A2S5BH95_9BASI</name>
<dbReference type="FunFam" id="4.10.1000.10:FF:000002">
    <property type="entry name" value="Zinc finger protein 36, C3H1 type-like 1"/>
    <property type="match status" value="1"/>
</dbReference>
<evidence type="ECO:0000256" key="6">
    <source>
        <dbReference type="SAM" id="MobiDB-lite"/>
    </source>
</evidence>
<dbReference type="SMART" id="SM00356">
    <property type="entry name" value="ZnF_C3H1"/>
    <property type="match status" value="2"/>
</dbReference>
<feature type="domain" description="C3H1-type" evidence="7">
    <location>
        <begin position="602"/>
        <end position="630"/>
    </location>
</feature>
<evidence type="ECO:0000256" key="2">
    <source>
        <dbReference type="ARBA" id="ARBA00022737"/>
    </source>
</evidence>
<feature type="compositionally biased region" description="Basic and acidic residues" evidence="6">
    <location>
        <begin position="21"/>
        <end position="34"/>
    </location>
</feature>
<dbReference type="OrthoDB" id="410307at2759"/>
<accession>A0A2S5BH95</accession>
<keyword evidence="9" id="KW-1185">Reference proteome</keyword>
<feature type="region of interest" description="Disordered" evidence="6">
    <location>
        <begin position="683"/>
        <end position="703"/>
    </location>
</feature>
<feature type="domain" description="C3H1-type" evidence="7">
    <location>
        <begin position="564"/>
        <end position="592"/>
    </location>
</feature>
<gene>
    <name evidence="8" type="ORF">BMF94_0855</name>
</gene>
<dbReference type="InterPro" id="IPR045877">
    <property type="entry name" value="ZFP36-like"/>
</dbReference>
<dbReference type="GO" id="GO:0008270">
    <property type="term" value="F:zinc ion binding"/>
    <property type="evidence" value="ECO:0007669"/>
    <property type="project" value="UniProtKB-KW"/>
</dbReference>
<dbReference type="InterPro" id="IPR036855">
    <property type="entry name" value="Znf_CCCH_sf"/>
</dbReference>
<feature type="compositionally biased region" description="Polar residues" evidence="6">
    <location>
        <begin position="643"/>
        <end position="660"/>
    </location>
</feature>
<dbReference type="PROSITE" id="PS50103">
    <property type="entry name" value="ZF_C3H1"/>
    <property type="match status" value="2"/>
</dbReference>
<dbReference type="STRING" id="741276.A0A2S5BH95"/>
<reference evidence="8 9" key="1">
    <citation type="journal article" date="2018" name="Front. Microbiol.">
        <title>Prospects for Fungal Bioremediation of Acidic Radioactive Waste Sites: Characterization and Genome Sequence of Rhodotorula taiwanensis MD1149.</title>
        <authorList>
            <person name="Tkavc R."/>
            <person name="Matrosova V.Y."/>
            <person name="Grichenko O.E."/>
            <person name="Gostincar C."/>
            <person name="Volpe R.P."/>
            <person name="Klimenkova P."/>
            <person name="Gaidamakova E.K."/>
            <person name="Zhou C.E."/>
            <person name="Stewart B.J."/>
            <person name="Lyman M.G."/>
            <person name="Malfatti S.A."/>
            <person name="Rubinfeld B."/>
            <person name="Courtot M."/>
            <person name="Singh J."/>
            <person name="Dalgard C.L."/>
            <person name="Hamilton T."/>
            <person name="Frey K.G."/>
            <person name="Gunde-Cimerman N."/>
            <person name="Dugan L."/>
            <person name="Daly M.J."/>
        </authorList>
    </citation>
    <scope>NUCLEOTIDE SEQUENCE [LARGE SCALE GENOMIC DNA]</scope>
    <source>
        <strain evidence="8 9">MD1149</strain>
    </source>
</reference>
<feature type="zinc finger region" description="C3H1-type" evidence="5">
    <location>
        <begin position="564"/>
        <end position="592"/>
    </location>
</feature>
<dbReference type="SUPFAM" id="SSF90229">
    <property type="entry name" value="CCCH zinc finger"/>
    <property type="match status" value="2"/>
</dbReference>
<organism evidence="8 9">
    <name type="scientific">Rhodotorula taiwanensis</name>
    <dbReference type="NCBI Taxonomy" id="741276"/>
    <lineage>
        <taxon>Eukaryota</taxon>
        <taxon>Fungi</taxon>
        <taxon>Dikarya</taxon>
        <taxon>Basidiomycota</taxon>
        <taxon>Pucciniomycotina</taxon>
        <taxon>Microbotryomycetes</taxon>
        <taxon>Sporidiobolales</taxon>
        <taxon>Sporidiobolaceae</taxon>
        <taxon>Rhodotorula</taxon>
    </lineage>
</organism>